<keyword evidence="3" id="KW-1185">Reference proteome</keyword>
<dbReference type="RefSeq" id="WP_009535862.1">
    <property type="nucleotide sequence ID" value="NZ_KE148312.1"/>
</dbReference>
<evidence type="ECO:0000313" key="2">
    <source>
        <dbReference type="EMBL" id="EHL13438.1"/>
    </source>
</evidence>
<dbReference type="HOGENOM" id="CLU_024970_8_1_9"/>
<reference evidence="2" key="1">
    <citation type="submission" date="2011-08" db="EMBL/GenBank/DDBJ databases">
        <authorList>
            <consortium name="The Broad Institute Genome Sequencing Platform"/>
            <person name="Earl A."/>
            <person name="Ward D."/>
            <person name="Feldgarden M."/>
            <person name="Gevers D."/>
            <person name="Sizova M."/>
            <person name="Hazen A."/>
            <person name="Epstein S."/>
            <person name="Young S.K."/>
            <person name="Zeng Q."/>
            <person name="Gargeya S."/>
            <person name="Fitzgerald M."/>
            <person name="Haas B."/>
            <person name="Abouelleil A."/>
            <person name="Alvarado L."/>
            <person name="Arachchi H.M."/>
            <person name="Berlin A."/>
            <person name="Brown A."/>
            <person name="Chapman S.B."/>
            <person name="Chen Z."/>
            <person name="Dunbar C."/>
            <person name="Freedman E."/>
            <person name="Gearin G."/>
            <person name="Gellesch M."/>
            <person name="Goldberg J."/>
            <person name="Griggs A."/>
            <person name="Gujja S."/>
            <person name="Heiman D."/>
            <person name="Howarth C."/>
            <person name="Larson L."/>
            <person name="Lui A."/>
            <person name="MacDonald P.J.P."/>
            <person name="Montmayeur A."/>
            <person name="Murphy C."/>
            <person name="Neiman D."/>
            <person name="Pearson M."/>
            <person name="Priest M."/>
            <person name="Roberts A."/>
            <person name="Saif S."/>
            <person name="Shea T."/>
            <person name="Shenoy N."/>
            <person name="Sisk P."/>
            <person name="Stolte C."/>
            <person name="Sykes S."/>
            <person name="Wortman J."/>
            <person name="Nusbaum C."/>
            <person name="Birren B."/>
        </authorList>
    </citation>
    <scope>NUCLEOTIDE SEQUENCE</scope>
    <source>
        <strain evidence="2">ACB1</strain>
    </source>
</reference>
<dbReference type="Gene3D" id="3.30.950.30">
    <property type="entry name" value="Schlafen, AAA domain"/>
    <property type="match status" value="1"/>
</dbReference>
<dbReference type="Gene3D" id="1.10.10.10">
    <property type="entry name" value="Winged helix-like DNA-binding domain superfamily/Winged helix DNA-binding domain"/>
    <property type="match status" value="1"/>
</dbReference>
<evidence type="ECO:0000259" key="1">
    <source>
        <dbReference type="Pfam" id="PF04326"/>
    </source>
</evidence>
<organism evidence="2 3">
    <name type="scientific">Oribacterium parvum ACB1</name>
    <dbReference type="NCBI Taxonomy" id="796943"/>
    <lineage>
        <taxon>Bacteria</taxon>
        <taxon>Bacillati</taxon>
        <taxon>Bacillota</taxon>
        <taxon>Clostridia</taxon>
        <taxon>Lachnospirales</taxon>
        <taxon>Lachnospiraceae</taxon>
        <taxon>Oribacterium</taxon>
    </lineage>
</organism>
<protein>
    <recommendedName>
        <fullName evidence="1">Schlafen AlbA-2 domain-containing protein</fullName>
    </recommendedName>
</protein>
<dbReference type="Pfam" id="PF04326">
    <property type="entry name" value="SLFN_AlbA_2"/>
    <property type="match status" value="1"/>
</dbReference>
<dbReference type="SUPFAM" id="SSF46785">
    <property type="entry name" value="Winged helix' DNA-binding domain"/>
    <property type="match status" value="1"/>
</dbReference>
<sequence length="575" mass="65264">MGLPTSIETLLIGNVVEGARIEFKTSWMPEASLKTICAFANDIDNWGGGYIVLGVKEENGRPVLPVEGIPVSQVDGMMKDLLNKCNLIQPRYLPVVAPVEYQGKTLIVIWAPGGDVRPYSSPDNFTYLKAKAVASKERTYFIRKMASTVKPSQHELNELYSLSNKVPFDDRVNHQAEMTDLNINLIRQYLSAVGSSMVKDLDSRPLEKICEDMGICNTMPEYRKPKNVGLMFFSDEPEKFFPYAQIDVVAFPKGLGGDEIDEQTFKGPLDQQLKDALRYISNNYIQRKIIKHPDRAEADHIYNYPYAALEEALANAVYHKAYDVREPIEVRIEEDKIEIVSYPGPVYSVTREQLKDYRVSNRRYRNRRIGEFLKELHLTEGRNTGFKKILDAIKRNGSPLPEFETDKEHSYFISRIFVHPAFISDVEDEKKIGKTEVINPENGKTEVINPKKGKIEVITEVINDGINRLRGENDGINDGINPEKAKIDGINPENGKIDGINDGIKSKLSHIAVKKRERIEKLLEIINENPSVASDLIAIQLGISRPTAERYLAELRRMEIIRREGSNKSGKWRIL</sequence>
<dbReference type="InterPro" id="IPR038461">
    <property type="entry name" value="Schlafen_AlbA_2_dom_sf"/>
</dbReference>
<dbReference type="AlphaFoldDB" id="G9WKY3"/>
<dbReference type="Gene3D" id="3.30.565.60">
    <property type="match status" value="1"/>
</dbReference>
<dbReference type="STRING" id="796943.HMPREF9625_02040"/>
<feature type="domain" description="Schlafen AlbA-2" evidence="1">
    <location>
        <begin position="17"/>
        <end position="147"/>
    </location>
</feature>
<evidence type="ECO:0000313" key="3">
    <source>
        <dbReference type="Proteomes" id="UP000018461"/>
    </source>
</evidence>
<dbReference type="Pfam" id="PF13749">
    <property type="entry name" value="HATPase_c_4"/>
    <property type="match status" value="1"/>
</dbReference>
<dbReference type="PANTHER" id="PTHR30595:SF6">
    <property type="entry name" value="SCHLAFEN ALBA-2 DOMAIN-CONTAINING PROTEIN"/>
    <property type="match status" value="1"/>
</dbReference>
<dbReference type="PANTHER" id="PTHR30595">
    <property type="entry name" value="GLPR-RELATED TRANSCRIPTIONAL REPRESSOR"/>
    <property type="match status" value="1"/>
</dbReference>
<comment type="caution">
    <text evidence="2">The sequence shown here is derived from an EMBL/GenBank/DDBJ whole genome shotgun (WGS) entry which is preliminary data.</text>
</comment>
<dbReference type="Proteomes" id="UP000018461">
    <property type="component" value="Unassembled WGS sequence"/>
</dbReference>
<reference evidence="2" key="2">
    <citation type="submission" date="2013-03" db="EMBL/GenBank/DDBJ databases">
        <title>The Genome Sequence of Oribacterium sp. ACB1.</title>
        <authorList>
            <consortium name="The Broad Institute Genomics Platform"/>
            <consortium name="The Broad Institute Genome Sequencing Center for Infectious Disease"/>
            <person name="Earl A."/>
            <person name="Ward D."/>
            <person name="Feldgarden M."/>
            <person name="Gevers D."/>
            <person name="Sizova M."/>
            <person name="Hazen A."/>
            <person name="Epstein S."/>
            <person name="Walker B."/>
            <person name="Young S."/>
            <person name="Zeng Q."/>
            <person name="Gargeya S."/>
            <person name="Fitzgerald M."/>
            <person name="Haas B."/>
            <person name="Abouelleil A."/>
            <person name="Allen A.W."/>
            <person name="Alvarado L."/>
            <person name="Arachchi H.M."/>
            <person name="Berlin A.M."/>
            <person name="Chapman S.B."/>
            <person name="Gainer-Dewar J."/>
            <person name="Goldberg J."/>
            <person name="Griggs A."/>
            <person name="Gujja S."/>
            <person name="Hansen M."/>
            <person name="Howarth C."/>
            <person name="Imamovic A."/>
            <person name="Ireland A."/>
            <person name="Larimer J."/>
            <person name="McCowan C."/>
            <person name="Murphy C."/>
            <person name="Pearson M."/>
            <person name="Poon T.W."/>
            <person name="Priest M."/>
            <person name="Roberts A."/>
            <person name="Saif S."/>
            <person name="Shea T."/>
            <person name="Sisk P."/>
            <person name="Sykes S."/>
            <person name="Wortman J."/>
            <person name="Nusbaum C."/>
            <person name="Birren B."/>
        </authorList>
    </citation>
    <scope>NUCLEOTIDE SEQUENCE [LARGE SCALE GENOMIC DNA]</scope>
    <source>
        <strain evidence="2">ACB1</strain>
    </source>
</reference>
<name>G9WKY3_9FIRM</name>
<dbReference type="EMBL" id="AFZC02000002">
    <property type="protein sequence ID" value="EHL13438.1"/>
    <property type="molecule type" value="Genomic_DNA"/>
</dbReference>
<dbReference type="PATRIC" id="fig|796943.3.peg.396"/>
<proteinExistence type="predicted"/>
<dbReference type="InterPro" id="IPR036388">
    <property type="entry name" value="WH-like_DNA-bd_sf"/>
</dbReference>
<dbReference type="InterPro" id="IPR007421">
    <property type="entry name" value="Schlafen_AlbA_2_dom"/>
</dbReference>
<gene>
    <name evidence="2" type="ORF">HMPREF9625_02040</name>
</gene>
<dbReference type="Pfam" id="PF13412">
    <property type="entry name" value="HTH_24"/>
    <property type="match status" value="1"/>
</dbReference>
<accession>G9WKY3</accession>
<dbReference type="InterPro" id="IPR036390">
    <property type="entry name" value="WH_DNA-bd_sf"/>
</dbReference>
<dbReference type="InterPro" id="IPR038475">
    <property type="entry name" value="RecG_C_sf"/>
</dbReference>